<dbReference type="Gene3D" id="1.10.287.950">
    <property type="entry name" value="Methyl-accepting chemotaxis protein"/>
    <property type="match status" value="1"/>
</dbReference>
<organism evidence="6 7">
    <name type="scientific">Zoogloea oleivorans</name>
    <dbReference type="NCBI Taxonomy" id="1552750"/>
    <lineage>
        <taxon>Bacteria</taxon>
        <taxon>Pseudomonadati</taxon>
        <taxon>Pseudomonadota</taxon>
        <taxon>Betaproteobacteria</taxon>
        <taxon>Rhodocyclales</taxon>
        <taxon>Zoogloeaceae</taxon>
        <taxon>Zoogloea</taxon>
    </lineage>
</organism>
<dbReference type="SUPFAM" id="SSF58104">
    <property type="entry name" value="Methyl-accepting chemotaxis protein (MCP) signaling domain"/>
    <property type="match status" value="1"/>
</dbReference>
<dbReference type="CDD" id="cd11386">
    <property type="entry name" value="MCP_signal"/>
    <property type="match status" value="1"/>
</dbReference>
<dbReference type="OrthoDB" id="2489132at2"/>
<dbReference type="CDD" id="cd18773">
    <property type="entry name" value="PDC1_HK_sensor"/>
    <property type="match status" value="1"/>
</dbReference>
<dbReference type="Proteomes" id="UP000389128">
    <property type="component" value="Unassembled WGS sequence"/>
</dbReference>
<feature type="domain" description="HAMP" evidence="5">
    <location>
        <begin position="387"/>
        <end position="443"/>
    </location>
</feature>
<reference evidence="6 7" key="1">
    <citation type="submission" date="2019-01" db="EMBL/GenBank/DDBJ databases">
        <title>Zoogloea oleivorans genome sequencing and assembly.</title>
        <authorList>
            <person name="Tancsics A."/>
            <person name="Farkas M."/>
            <person name="Kriszt B."/>
            <person name="Maroti G."/>
            <person name="Horvath B."/>
        </authorList>
    </citation>
    <scope>NUCLEOTIDE SEQUENCE [LARGE SCALE GENOMIC DNA]</scope>
    <source>
        <strain evidence="6 7">Buc</strain>
    </source>
</reference>
<dbReference type="PANTHER" id="PTHR32089">
    <property type="entry name" value="METHYL-ACCEPTING CHEMOTAXIS PROTEIN MCPB"/>
    <property type="match status" value="1"/>
</dbReference>
<dbReference type="Gene3D" id="3.30.450.20">
    <property type="entry name" value="PAS domain"/>
    <property type="match status" value="1"/>
</dbReference>
<evidence type="ECO:0000256" key="1">
    <source>
        <dbReference type="ARBA" id="ARBA00023224"/>
    </source>
</evidence>
<dbReference type="EMBL" id="SDKK01000027">
    <property type="protein sequence ID" value="TYC53522.1"/>
    <property type="molecule type" value="Genomic_DNA"/>
</dbReference>
<dbReference type="RefSeq" id="WP_148581133.1">
    <property type="nucleotide sequence ID" value="NZ_SDKK01000027.1"/>
</dbReference>
<dbReference type="PROSITE" id="PS50885">
    <property type="entry name" value="HAMP"/>
    <property type="match status" value="1"/>
</dbReference>
<evidence type="ECO:0000313" key="6">
    <source>
        <dbReference type="EMBL" id="TYC53522.1"/>
    </source>
</evidence>
<dbReference type="AlphaFoldDB" id="A0A6C2CIW7"/>
<dbReference type="PANTHER" id="PTHR32089:SF112">
    <property type="entry name" value="LYSOZYME-LIKE PROTEIN-RELATED"/>
    <property type="match status" value="1"/>
</dbReference>
<dbReference type="InterPro" id="IPR004089">
    <property type="entry name" value="MCPsignal_dom"/>
</dbReference>
<dbReference type="Pfam" id="PF00015">
    <property type="entry name" value="MCPsignal"/>
    <property type="match status" value="1"/>
</dbReference>
<evidence type="ECO:0000259" key="5">
    <source>
        <dbReference type="PROSITE" id="PS50885"/>
    </source>
</evidence>
<comment type="caution">
    <text evidence="6">The sequence shown here is derived from an EMBL/GenBank/DDBJ whole genome shotgun (WGS) entry which is preliminary data.</text>
</comment>
<evidence type="ECO:0000259" key="4">
    <source>
        <dbReference type="PROSITE" id="PS50111"/>
    </source>
</evidence>
<dbReference type="PROSITE" id="PS50111">
    <property type="entry name" value="CHEMOTAXIS_TRANSDUC_2"/>
    <property type="match status" value="1"/>
</dbReference>
<evidence type="ECO:0000313" key="7">
    <source>
        <dbReference type="Proteomes" id="UP000389128"/>
    </source>
</evidence>
<keyword evidence="7" id="KW-1185">Reference proteome</keyword>
<dbReference type="GO" id="GO:0016020">
    <property type="term" value="C:membrane"/>
    <property type="evidence" value="ECO:0007669"/>
    <property type="project" value="InterPro"/>
</dbReference>
<dbReference type="SMART" id="SM00283">
    <property type="entry name" value="MA"/>
    <property type="match status" value="1"/>
</dbReference>
<evidence type="ECO:0000256" key="3">
    <source>
        <dbReference type="PROSITE-ProRule" id="PRU00284"/>
    </source>
</evidence>
<dbReference type="InterPro" id="IPR003660">
    <property type="entry name" value="HAMP_dom"/>
</dbReference>
<gene>
    <name evidence="6" type="ORF">ETQ85_21560</name>
</gene>
<accession>A0A6C2CIW7</accession>
<evidence type="ECO:0000256" key="2">
    <source>
        <dbReference type="ARBA" id="ARBA00029447"/>
    </source>
</evidence>
<dbReference type="GO" id="GO:0007165">
    <property type="term" value="P:signal transduction"/>
    <property type="evidence" value="ECO:0007669"/>
    <property type="project" value="UniProtKB-KW"/>
</dbReference>
<comment type="similarity">
    <text evidence="2">Belongs to the methyl-accepting chemotaxis (MCP) protein family.</text>
</comment>
<protein>
    <submittedName>
        <fullName evidence="6">Methyl-accepting chemotaxis protein</fullName>
    </submittedName>
</protein>
<proteinExistence type="inferred from homology"/>
<name>A0A6C2CIW7_9RHOO</name>
<sequence length="713" mass="78346">MLKSQNMSLSQAERAWLPSFGKTGKLAMRWATSRNRHRYPAIEQTFESFAQTRVRLLITWAEQQWAHLDGLSRELASTWPSLAAGVLQQRRQRAEDFSELFVVDPHGLVLASTAGSQVGKRPLDPAALQASLTAPFLYGPYRDPVTSSLPRSTSRFHDAVTLMFHQPIHVDGALVGVLCGRVPNDVLGDLIQREAGHIFHESGDNYLFMVKSVINPAIQPGTALSRSRFEDATFTRGDNLKDGVRTDFGVVRVREHTELELVFNDPATGQLHPGVRETIRKGDNLFVTYPGYADYRHIPVIGKGTTFRLPGSPDTWGMMCEADLEEVYRYRSIPYRIQRMYLLLAVGSWGSAEVLSQLAGLDGSLALGTGLAMQLAGALLFYHLGSLPISQRLREATRILRATAEGGGKLSHRLPRASERIDETTVLAQWTNSLIDNLEQTIQQVAKTASEIGDTNRSMLEKNGHADKVSSQMQHSVDDILGGIRLQLTEIDAATSNTETMREVVQRVSEEARSQFSLVEARSQGIRRSVSLSAATIRQLEQRTLDIGRIVVLIGEIADQTNLLALNAAIEAARAGESGRGFAVVADEVRKLAERTRGATADIRSMIDGVQSQAEQAVRSMESGMLEMEDGLRLATAATTDKREIEEVVERLFVTISQIAASTHAYGDRVETISGAVEAMRKATSESKRSAEQTGFAAGKLEQTMGQFQFAAA</sequence>
<keyword evidence="1 3" id="KW-0807">Transducer</keyword>
<feature type="domain" description="Methyl-accepting transducer" evidence="4">
    <location>
        <begin position="448"/>
        <end position="681"/>
    </location>
</feature>